<dbReference type="KEGG" id="ruv:EC9_08530"/>
<name>A0A517LVN2_9BACT</name>
<sequence precursor="true">MYRSLLSLVLLGLATPCVFAQPAATHKTEPTTAEEAAAQKAKEQAELEAKYQAWVATLSPAHQAWERTLQSELGGFYLPIHQRQKIAGQANAWDFVEDDPALPRVLLIGDSVSRAYTETVRKELAGIANVHRAPANCGPTSTGLKKLDIWLGDGKWDLIHFNFGIHDRATPLADYKSRLEQLVQRMQQTGATIVWASSTPIPDVAGKYTAASMVDRNAAAAEVMNEHSVAIDDLFTAITPRLAELQNPNDVHFTGPGNRFLGQQVATFLKSQLAKTNDAKPNP</sequence>
<feature type="signal peptide" evidence="1">
    <location>
        <begin position="1"/>
        <end position="20"/>
    </location>
</feature>
<keyword evidence="4" id="KW-1185">Reference proteome</keyword>
<dbReference type="AlphaFoldDB" id="A0A517LVN2"/>
<evidence type="ECO:0000259" key="2">
    <source>
        <dbReference type="Pfam" id="PF13472"/>
    </source>
</evidence>
<organism evidence="3 4">
    <name type="scientific">Rosistilla ulvae</name>
    <dbReference type="NCBI Taxonomy" id="1930277"/>
    <lineage>
        <taxon>Bacteria</taxon>
        <taxon>Pseudomonadati</taxon>
        <taxon>Planctomycetota</taxon>
        <taxon>Planctomycetia</taxon>
        <taxon>Pirellulales</taxon>
        <taxon>Pirellulaceae</taxon>
        <taxon>Rosistilla</taxon>
    </lineage>
</organism>
<feature type="chain" id="PRO_5022231148" description="SGNH hydrolase-type esterase domain-containing protein" evidence="1">
    <location>
        <begin position="21"/>
        <end position="283"/>
    </location>
</feature>
<accession>A0A517LVN2</accession>
<dbReference type="PANTHER" id="PTHR30383:SF26">
    <property type="entry name" value="SGNH HYDROLASE-TYPE ESTERASE DOMAIN-CONTAINING PROTEIN"/>
    <property type="match status" value="1"/>
</dbReference>
<protein>
    <recommendedName>
        <fullName evidence="2">SGNH hydrolase-type esterase domain-containing protein</fullName>
    </recommendedName>
</protein>
<dbReference type="RefSeq" id="WP_218934575.1">
    <property type="nucleotide sequence ID" value="NZ_CP036261.1"/>
</dbReference>
<dbReference type="EMBL" id="CP036261">
    <property type="protein sequence ID" value="QDS86680.1"/>
    <property type="molecule type" value="Genomic_DNA"/>
</dbReference>
<gene>
    <name evidence="3" type="ORF">EC9_08530</name>
</gene>
<evidence type="ECO:0000256" key="1">
    <source>
        <dbReference type="SAM" id="SignalP"/>
    </source>
</evidence>
<dbReference type="CDD" id="cd00229">
    <property type="entry name" value="SGNH_hydrolase"/>
    <property type="match status" value="1"/>
</dbReference>
<dbReference type="PANTHER" id="PTHR30383">
    <property type="entry name" value="THIOESTERASE 1/PROTEASE 1/LYSOPHOSPHOLIPASE L1"/>
    <property type="match status" value="1"/>
</dbReference>
<reference evidence="3 4" key="1">
    <citation type="submission" date="2019-02" db="EMBL/GenBank/DDBJ databases">
        <title>Deep-cultivation of Planctomycetes and their phenomic and genomic characterization uncovers novel biology.</title>
        <authorList>
            <person name="Wiegand S."/>
            <person name="Jogler M."/>
            <person name="Boedeker C."/>
            <person name="Pinto D."/>
            <person name="Vollmers J."/>
            <person name="Rivas-Marin E."/>
            <person name="Kohn T."/>
            <person name="Peeters S.H."/>
            <person name="Heuer A."/>
            <person name="Rast P."/>
            <person name="Oberbeckmann S."/>
            <person name="Bunk B."/>
            <person name="Jeske O."/>
            <person name="Meyerdierks A."/>
            <person name="Storesund J.E."/>
            <person name="Kallscheuer N."/>
            <person name="Luecker S."/>
            <person name="Lage O.M."/>
            <person name="Pohl T."/>
            <person name="Merkel B.J."/>
            <person name="Hornburger P."/>
            <person name="Mueller R.-W."/>
            <person name="Bruemmer F."/>
            <person name="Labrenz M."/>
            <person name="Spormann A.M."/>
            <person name="Op den Camp H."/>
            <person name="Overmann J."/>
            <person name="Amann R."/>
            <person name="Jetten M.S.M."/>
            <person name="Mascher T."/>
            <person name="Medema M.H."/>
            <person name="Devos D.P."/>
            <person name="Kaster A.-K."/>
            <person name="Ovreas L."/>
            <person name="Rohde M."/>
            <person name="Galperin M.Y."/>
            <person name="Jogler C."/>
        </authorList>
    </citation>
    <scope>NUCLEOTIDE SEQUENCE [LARGE SCALE GENOMIC DNA]</scope>
    <source>
        <strain evidence="3 4">EC9</strain>
    </source>
</reference>
<dbReference type="Gene3D" id="3.40.50.1110">
    <property type="entry name" value="SGNH hydrolase"/>
    <property type="match status" value="1"/>
</dbReference>
<dbReference type="InterPro" id="IPR036514">
    <property type="entry name" value="SGNH_hydro_sf"/>
</dbReference>
<evidence type="ECO:0000313" key="4">
    <source>
        <dbReference type="Proteomes" id="UP000319557"/>
    </source>
</evidence>
<dbReference type="SUPFAM" id="SSF52266">
    <property type="entry name" value="SGNH hydrolase"/>
    <property type="match status" value="1"/>
</dbReference>
<keyword evidence="1" id="KW-0732">Signal</keyword>
<dbReference type="GO" id="GO:0004622">
    <property type="term" value="F:phosphatidylcholine lysophospholipase activity"/>
    <property type="evidence" value="ECO:0007669"/>
    <property type="project" value="TreeGrafter"/>
</dbReference>
<evidence type="ECO:0000313" key="3">
    <source>
        <dbReference type="EMBL" id="QDS86680.1"/>
    </source>
</evidence>
<dbReference type="Proteomes" id="UP000319557">
    <property type="component" value="Chromosome"/>
</dbReference>
<proteinExistence type="predicted"/>
<dbReference type="InterPro" id="IPR013830">
    <property type="entry name" value="SGNH_hydro"/>
</dbReference>
<dbReference type="InterPro" id="IPR051532">
    <property type="entry name" value="Ester_Hydrolysis_Enzymes"/>
</dbReference>
<dbReference type="Pfam" id="PF13472">
    <property type="entry name" value="Lipase_GDSL_2"/>
    <property type="match status" value="1"/>
</dbReference>
<feature type="domain" description="SGNH hydrolase-type esterase" evidence="2">
    <location>
        <begin position="146"/>
        <end position="259"/>
    </location>
</feature>